<sequence length="90" mass="10217">RVDVDDRKLICRTCDPVEQPRNMGPTSPLQPQEVVRQTTNDEESEELAETVIESKLLGIRLISSNLFCPKYYEEKSKPLGSLRPTTISII</sequence>
<accession>A0A507BYW0</accession>
<dbReference type="EMBL" id="QEAN01000576">
    <property type="protein sequence ID" value="TPX32308.1"/>
    <property type="molecule type" value="Genomic_DNA"/>
</dbReference>
<keyword evidence="3" id="KW-1185">Reference proteome</keyword>
<dbReference type="VEuPathDB" id="FungiDB:SeMB42_g07629"/>
<name>A0A507BYW0_9FUNG</name>
<gene>
    <name evidence="2" type="ORF">SeMB42_g07629</name>
</gene>
<feature type="compositionally biased region" description="Polar residues" evidence="1">
    <location>
        <begin position="24"/>
        <end position="38"/>
    </location>
</feature>
<protein>
    <submittedName>
        <fullName evidence="2">Uncharacterized protein</fullName>
    </submittedName>
</protein>
<feature type="non-terminal residue" evidence="2">
    <location>
        <position position="1"/>
    </location>
</feature>
<evidence type="ECO:0000313" key="3">
    <source>
        <dbReference type="Proteomes" id="UP000317494"/>
    </source>
</evidence>
<dbReference type="Proteomes" id="UP000317494">
    <property type="component" value="Unassembled WGS sequence"/>
</dbReference>
<organism evidence="2 3">
    <name type="scientific">Synchytrium endobioticum</name>
    <dbReference type="NCBI Taxonomy" id="286115"/>
    <lineage>
        <taxon>Eukaryota</taxon>
        <taxon>Fungi</taxon>
        <taxon>Fungi incertae sedis</taxon>
        <taxon>Chytridiomycota</taxon>
        <taxon>Chytridiomycota incertae sedis</taxon>
        <taxon>Chytridiomycetes</taxon>
        <taxon>Synchytriales</taxon>
        <taxon>Synchytriaceae</taxon>
        <taxon>Synchytrium</taxon>
    </lineage>
</organism>
<evidence type="ECO:0000256" key="1">
    <source>
        <dbReference type="SAM" id="MobiDB-lite"/>
    </source>
</evidence>
<comment type="caution">
    <text evidence="2">The sequence shown here is derived from an EMBL/GenBank/DDBJ whole genome shotgun (WGS) entry which is preliminary data.</text>
</comment>
<proteinExistence type="predicted"/>
<reference evidence="2 3" key="1">
    <citation type="journal article" date="2019" name="Sci. Rep.">
        <title>Comparative genomics of chytrid fungi reveal insights into the obligate biotrophic and pathogenic lifestyle of Synchytrium endobioticum.</title>
        <authorList>
            <person name="van de Vossenberg B.T.L.H."/>
            <person name="Warris S."/>
            <person name="Nguyen H.D.T."/>
            <person name="van Gent-Pelzer M.P.E."/>
            <person name="Joly D.L."/>
            <person name="van de Geest H.C."/>
            <person name="Bonants P.J.M."/>
            <person name="Smith D.S."/>
            <person name="Levesque C.A."/>
            <person name="van der Lee T.A.J."/>
        </authorList>
    </citation>
    <scope>NUCLEOTIDE SEQUENCE [LARGE SCALE GENOMIC DNA]</scope>
    <source>
        <strain evidence="2 3">MB42</strain>
    </source>
</reference>
<feature type="region of interest" description="Disordered" evidence="1">
    <location>
        <begin position="16"/>
        <end position="42"/>
    </location>
</feature>
<dbReference type="AlphaFoldDB" id="A0A507BYW0"/>
<evidence type="ECO:0000313" key="2">
    <source>
        <dbReference type="EMBL" id="TPX32308.1"/>
    </source>
</evidence>